<organism evidence="1 2">
    <name type="scientific">Chelonobacter oris</name>
    <dbReference type="NCBI Taxonomy" id="505317"/>
    <lineage>
        <taxon>Bacteria</taxon>
        <taxon>Pseudomonadati</taxon>
        <taxon>Pseudomonadota</taxon>
        <taxon>Gammaproteobacteria</taxon>
        <taxon>Pasteurellales</taxon>
        <taxon>Pasteurellaceae</taxon>
        <taxon>Chelonobacter</taxon>
    </lineage>
</organism>
<dbReference type="Pfam" id="PF04591">
    <property type="entry name" value="DUF596"/>
    <property type="match status" value="1"/>
</dbReference>
<accession>A0A0A3BAR4</accession>
<reference evidence="1 2" key="1">
    <citation type="submission" date="2014-11" db="EMBL/GenBank/DDBJ databases">
        <title>Draft genome sequence of Chelonobacter oris 1662T, associated with respiratory disease in Hermann's Tortoises.</title>
        <authorList>
            <person name="Kudirkiene E."/>
            <person name="Hansen M.J."/>
            <person name="Bojesen A.M."/>
        </authorList>
    </citation>
    <scope>NUCLEOTIDE SEQUENCE [LARGE SCALE GENOMIC DNA]</scope>
    <source>
        <strain evidence="1 2">1662</strain>
    </source>
</reference>
<dbReference type="Proteomes" id="UP000030380">
    <property type="component" value="Unassembled WGS sequence"/>
</dbReference>
<name>A0A0A3BAR4_9PAST</name>
<dbReference type="AlphaFoldDB" id="A0A0A3BAR4"/>
<evidence type="ECO:0000313" key="1">
    <source>
        <dbReference type="EMBL" id="KGQ70634.1"/>
    </source>
</evidence>
<dbReference type="RefSeq" id="WP_034614007.1">
    <property type="nucleotide sequence ID" value="NZ_JSUM01000006.1"/>
</dbReference>
<dbReference type="STRING" id="505317.OA57_04440"/>
<dbReference type="InterPro" id="IPR007670">
    <property type="entry name" value="DUF596"/>
</dbReference>
<dbReference type="SUPFAM" id="SSF160472">
    <property type="entry name" value="NMB0513-like"/>
    <property type="match status" value="1"/>
</dbReference>
<keyword evidence="2" id="KW-1185">Reference proteome</keyword>
<dbReference type="OrthoDB" id="5678714at2"/>
<evidence type="ECO:0000313" key="2">
    <source>
        <dbReference type="Proteomes" id="UP000030380"/>
    </source>
</evidence>
<gene>
    <name evidence="1" type="ORF">OA57_04440</name>
</gene>
<comment type="caution">
    <text evidence="1">The sequence shown here is derived from an EMBL/GenBank/DDBJ whole genome shotgun (WGS) entry which is preliminary data.</text>
</comment>
<protein>
    <recommendedName>
        <fullName evidence="3">DUF596 domain-containing protein</fullName>
    </recommendedName>
</protein>
<dbReference type="EMBL" id="JSUM01000006">
    <property type="protein sequence ID" value="KGQ70634.1"/>
    <property type="molecule type" value="Genomic_DNA"/>
</dbReference>
<sequence length="122" mass="14426">MIEKIPLLVYEDIMLNKGYSLDGVFIGFQRHFGFIEDNPRVKELFLEFLTDLMYKGEMKLYSYDENNFLKGSVEEQINLFRNAWPNHYDEKDPLYDINGLWWNSYAPAGAVWCYDDGGMGWT</sequence>
<proteinExistence type="predicted"/>
<dbReference type="Gene3D" id="1.10.3510.10">
    <property type="entry name" value="NMB0513-like"/>
    <property type="match status" value="1"/>
</dbReference>
<evidence type="ECO:0008006" key="3">
    <source>
        <dbReference type="Google" id="ProtNLM"/>
    </source>
</evidence>
<dbReference type="InterPro" id="IPR023138">
    <property type="entry name" value="NMB0513-like_sf"/>
</dbReference>